<dbReference type="CDD" id="cd19433">
    <property type="entry name" value="lipocalin_CpcS-CpeS"/>
    <property type="match status" value="1"/>
</dbReference>
<reference evidence="4 5" key="1">
    <citation type="journal article" date="2019" name="Genome Biol. Evol.">
        <title>Day and night: Metabolic profiles and evolutionary relationships of six axenic non-marine cyanobacteria.</title>
        <authorList>
            <person name="Will S.E."/>
            <person name="Henke P."/>
            <person name="Boedeker C."/>
            <person name="Huang S."/>
            <person name="Brinkmann H."/>
            <person name="Rohde M."/>
            <person name="Jarek M."/>
            <person name="Friedl T."/>
            <person name="Seufert S."/>
            <person name="Schumacher M."/>
            <person name="Overmann J."/>
            <person name="Neumann-Schaal M."/>
            <person name="Petersen J."/>
        </authorList>
    </citation>
    <scope>NUCLEOTIDE SEQUENCE [LARGE SCALE GENOMIC DNA]</scope>
    <source>
        <strain evidence="4 5">PCC 6912</strain>
    </source>
</reference>
<name>A0A3S1FS23_CHLFR</name>
<evidence type="ECO:0000313" key="4">
    <source>
        <dbReference type="EMBL" id="RUR84521.1"/>
    </source>
</evidence>
<accession>A0A3S1FS23</accession>
<evidence type="ECO:0000256" key="2">
    <source>
        <dbReference type="ARBA" id="ARBA00023239"/>
    </source>
</evidence>
<keyword evidence="5" id="KW-1185">Reference proteome</keyword>
<comment type="function">
    <text evidence="3">Covalently attaches a chromophore to Cys residue(s) of phycobiliproteins.</text>
</comment>
<dbReference type="RefSeq" id="WP_016879636.1">
    <property type="nucleotide sequence ID" value="NZ_AJLN01000100.1"/>
</dbReference>
<dbReference type="Gene3D" id="2.40.128.20">
    <property type="match status" value="1"/>
</dbReference>
<evidence type="ECO:0000256" key="3">
    <source>
        <dbReference type="HAMAP-Rule" id="MF_01459"/>
    </source>
</evidence>
<dbReference type="EMBL" id="RSCJ01000004">
    <property type="protein sequence ID" value="RUR84521.1"/>
    <property type="molecule type" value="Genomic_DNA"/>
</dbReference>
<dbReference type="OrthoDB" id="484684at2"/>
<proteinExistence type="inferred from homology"/>
<comment type="caution">
    <text evidence="4">The sequence shown here is derived from an EMBL/GenBank/DDBJ whole genome shotgun (WGS) entry which is preliminary data.</text>
</comment>
<dbReference type="AlphaFoldDB" id="A0A3S1FS23"/>
<comment type="similarity">
    <text evidence="1 3">Belongs to the CpcS/CpeS biliprotein lyase family.</text>
</comment>
<gene>
    <name evidence="3 4" type="primary">cpcS</name>
    <name evidence="4" type="ORF">PCC6912_14160</name>
</gene>
<dbReference type="GO" id="GO:0017006">
    <property type="term" value="P:protein-tetrapyrrole linkage"/>
    <property type="evidence" value="ECO:0007669"/>
    <property type="project" value="UniProtKB-UniRule"/>
</dbReference>
<evidence type="ECO:0000313" key="5">
    <source>
        <dbReference type="Proteomes" id="UP000268857"/>
    </source>
</evidence>
<dbReference type="EC" id="4.-.-.-" evidence="3"/>
<sequence>MSYQNSVRIHFAQGRLLVTLSPRQLVRTANESLLGEFFQASVGKWRSERRYYTLPEGETKEMISIITIRYLEQGCDELQKLAQMHNLSDTMSLVCGAEVIWESTDSISGRKESKGKTLFGAKGNTLYRDRGFATTKPVTAQYFFPNPTTLCLRTEYNGSVFEEELKLVGSKYRTRQSIISRAGEQLMIGQYLEKRI</sequence>
<organism evidence="4 5">
    <name type="scientific">Chlorogloeopsis fritschii PCC 6912</name>
    <dbReference type="NCBI Taxonomy" id="211165"/>
    <lineage>
        <taxon>Bacteria</taxon>
        <taxon>Bacillati</taxon>
        <taxon>Cyanobacteriota</taxon>
        <taxon>Cyanophyceae</taxon>
        <taxon>Nostocales</taxon>
        <taxon>Chlorogloeopsidaceae</taxon>
        <taxon>Chlorogloeopsis</taxon>
    </lineage>
</organism>
<dbReference type="Pfam" id="PF09367">
    <property type="entry name" value="CpeS"/>
    <property type="match status" value="1"/>
</dbReference>
<dbReference type="InterPro" id="IPR018536">
    <property type="entry name" value="CpcS/CpeS"/>
</dbReference>
<evidence type="ECO:0000256" key="1">
    <source>
        <dbReference type="ARBA" id="ARBA00010681"/>
    </source>
</evidence>
<dbReference type="InterPro" id="IPR012674">
    <property type="entry name" value="Calycin"/>
</dbReference>
<dbReference type="HAMAP" id="MF_01459">
    <property type="entry name" value="Chrphore_lyase_CpxS"/>
    <property type="match status" value="1"/>
</dbReference>
<protein>
    <recommendedName>
        <fullName evidence="3">Chromophore lyase CpcS/CpeS</fullName>
        <ecNumber evidence="3">4.-.-.-</ecNumber>
    </recommendedName>
</protein>
<keyword evidence="2 3" id="KW-0456">Lyase</keyword>
<dbReference type="STRING" id="211165.GCA_000317285_03995"/>
<dbReference type="Proteomes" id="UP000268857">
    <property type="component" value="Unassembled WGS sequence"/>
</dbReference>
<dbReference type="GO" id="GO:0016829">
    <property type="term" value="F:lyase activity"/>
    <property type="evidence" value="ECO:0007669"/>
    <property type="project" value="UniProtKB-KW"/>
</dbReference>